<dbReference type="OrthoDB" id="5813130at2759"/>
<organism evidence="3">
    <name type="scientific">Enterobius vermicularis</name>
    <name type="common">Human pinworm</name>
    <dbReference type="NCBI Taxonomy" id="51028"/>
    <lineage>
        <taxon>Eukaryota</taxon>
        <taxon>Metazoa</taxon>
        <taxon>Ecdysozoa</taxon>
        <taxon>Nematoda</taxon>
        <taxon>Chromadorea</taxon>
        <taxon>Rhabditida</taxon>
        <taxon>Spirurina</taxon>
        <taxon>Oxyuridomorpha</taxon>
        <taxon>Oxyuroidea</taxon>
        <taxon>Oxyuridae</taxon>
        <taxon>Enterobius</taxon>
    </lineage>
</organism>
<reference evidence="3" key="1">
    <citation type="submission" date="2017-02" db="UniProtKB">
        <authorList>
            <consortium name="WormBaseParasite"/>
        </authorList>
    </citation>
    <scope>IDENTIFICATION</scope>
</reference>
<dbReference type="AlphaFoldDB" id="A0A0N4VME5"/>
<dbReference type="WBParaSite" id="EVEC_0001210301-mRNA-1">
    <property type="protein sequence ID" value="EVEC_0001210301-mRNA-1"/>
    <property type="gene ID" value="EVEC_0001210301"/>
</dbReference>
<sequence>MEDNFEKSLSVIENSYKSIVTLDEEWRNLEEQLKCVRKMPSISALMNCSPHWQIKLCGRLEIAIQEVYEDLSEKMREVRECAATITRYKTELEASGRNISFTFTKDLELLLNYLCEEDAKWSAKITNGRQQQCFHPSALPRYLICAIQRLRSDLTTLK</sequence>
<dbReference type="Proteomes" id="UP000274131">
    <property type="component" value="Unassembled WGS sequence"/>
</dbReference>
<protein>
    <submittedName>
        <fullName evidence="3">SKA2 domain-containing protein</fullName>
    </submittedName>
</protein>
<keyword evidence="2" id="KW-1185">Reference proteome</keyword>
<dbReference type="EMBL" id="UXUI01011900">
    <property type="protein sequence ID" value="VDD96589.1"/>
    <property type="molecule type" value="Genomic_DNA"/>
</dbReference>
<gene>
    <name evidence="1" type="ORF">EVEC_LOCUS11340</name>
</gene>
<evidence type="ECO:0000313" key="1">
    <source>
        <dbReference type="EMBL" id="VDD96589.1"/>
    </source>
</evidence>
<evidence type="ECO:0000313" key="2">
    <source>
        <dbReference type="Proteomes" id="UP000274131"/>
    </source>
</evidence>
<reference evidence="1 2" key="2">
    <citation type="submission" date="2018-10" db="EMBL/GenBank/DDBJ databases">
        <authorList>
            <consortium name="Pathogen Informatics"/>
        </authorList>
    </citation>
    <scope>NUCLEOTIDE SEQUENCE [LARGE SCALE GENOMIC DNA]</scope>
</reference>
<evidence type="ECO:0000313" key="3">
    <source>
        <dbReference type="WBParaSite" id="EVEC_0001210301-mRNA-1"/>
    </source>
</evidence>
<proteinExistence type="predicted"/>
<accession>A0A0N4VME5</accession>
<name>A0A0N4VME5_ENTVE</name>